<sequence length="250" mass="26171">MNLTGKVAIVTGGGRDIGKEVSKKLASLGAKVVINYFDNKEEAEATLAEVLSAGGEGIVVQGDMTDEAAVANLVSEATKAYGDEINILVNVAGGLVARKTLEEMDVDFFTFLLKLNLTSNFLVTKAVVPHMKSGASIVNFASQAGRDGGGPGASAYSTAKGGVITFTRSMAKELGPKNIRVNSLCPGMIATTFHDTFTKDEVREKVAMGTPLRREGRAAEVADLVAYLASDESSFLTGNNIDINGGLLFS</sequence>
<dbReference type="InterPro" id="IPR036291">
    <property type="entry name" value="NAD(P)-bd_dom_sf"/>
</dbReference>
<dbReference type="RefSeq" id="WP_343848148.1">
    <property type="nucleotide sequence ID" value="NZ_BAAAFI010000002.1"/>
</dbReference>
<dbReference type="Pfam" id="PF13561">
    <property type="entry name" value="adh_short_C2"/>
    <property type="match status" value="1"/>
</dbReference>
<name>A0ABN1MWR3_9BACT</name>
<proteinExistence type="inferred from homology"/>
<dbReference type="PRINTS" id="PR00081">
    <property type="entry name" value="GDHRDH"/>
</dbReference>
<dbReference type="EMBL" id="BAAAFI010000002">
    <property type="protein sequence ID" value="GAA0877451.1"/>
    <property type="molecule type" value="Genomic_DNA"/>
</dbReference>
<dbReference type="PRINTS" id="PR00080">
    <property type="entry name" value="SDRFAMILY"/>
</dbReference>
<comment type="caution">
    <text evidence="2">The sequence shown here is derived from an EMBL/GenBank/DDBJ whole genome shotgun (WGS) entry which is preliminary data.</text>
</comment>
<dbReference type="PANTHER" id="PTHR42760">
    <property type="entry name" value="SHORT-CHAIN DEHYDROGENASES/REDUCTASES FAMILY MEMBER"/>
    <property type="match status" value="1"/>
</dbReference>
<dbReference type="SUPFAM" id="SSF51735">
    <property type="entry name" value="NAD(P)-binding Rossmann-fold domains"/>
    <property type="match status" value="1"/>
</dbReference>
<accession>A0ABN1MWR3</accession>
<reference evidence="2 3" key="1">
    <citation type="journal article" date="2019" name="Int. J. Syst. Evol. Microbiol.">
        <title>The Global Catalogue of Microorganisms (GCM) 10K type strain sequencing project: providing services to taxonomists for standard genome sequencing and annotation.</title>
        <authorList>
            <consortium name="The Broad Institute Genomics Platform"/>
            <consortium name="The Broad Institute Genome Sequencing Center for Infectious Disease"/>
            <person name="Wu L."/>
            <person name="Ma J."/>
        </authorList>
    </citation>
    <scope>NUCLEOTIDE SEQUENCE [LARGE SCALE GENOMIC DNA]</scope>
    <source>
        <strain evidence="2 3">JCM 16112</strain>
    </source>
</reference>
<dbReference type="Proteomes" id="UP001500469">
    <property type="component" value="Unassembled WGS sequence"/>
</dbReference>
<keyword evidence="3" id="KW-1185">Reference proteome</keyword>
<evidence type="ECO:0000256" key="1">
    <source>
        <dbReference type="ARBA" id="ARBA00006484"/>
    </source>
</evidence>
<dbReference type="NCBIfam" id="NF005559">
    <property type="entry name" value="PRK07231.1"/>
    <property type="match status" value="1"/>
</dbReference>
<dbReference type="PANTHER" id="PTHR42760:SF40">
    <property type="entry name" value="3-OXOACYL-[ACYL-CARRIER-PROTEIN] REDUCTASE, CHLOROPLASTIC"/>
    <property type="match status" value="1"/>
</dbReference>
<evidence type="ECO:0000313" key="2">
    <source>
        <dbReference type="EMBL" id="GAA0877451.1"/>
    </source>
</evidence>
<gene>
    <name evidence="2" type="ORF">GCM10009119_04190</name>
</gene>
<dbReference type="InterPro" id="IPR002347">
    <property type="entry name" value="SDR_fam"/>
</dbReference>
<protein>
    <submittedName>
        <fullName evidence="2">SDR family NAD(P)-dependent oxidoreductase</fullName>
    </submittedName>
</protein>
<evidence type="ECO:0000313" key="3">
    <source>
        <dbReference type="Proteomes" id="UP001500469"/>
    </source>
</evidence>
<dbReference type="Gene3D" id="3.40.50.720">
    <property type="entry name" value="NAD(P)-binding Rossmann-like Domain"/>
    <property type="match status" value="1"/>
</dbReference>
<organism evidence="2 3">
    <name type="scientific">Algoriphagus jejuensis</name>
    <dbReference type="NCBI Taxonomy" id="419934"/>
    <lineage>
        <taxon>Bacteria</taxon>
        <taxon>Pseudomonadati</taxon>
        <taxon>Bacteroidota</taxon>
        <taxon>Cytophagia</taxon>
        <taxon>Cytophagales</taxon>
        <taxon>Cyclobacteriaceae</taxon>
        <taxon>Algoriphagus</taxon>
    </lineage>
</organism>
<dbReference type="CDD" id="cd05233">
    <property type="entry name" value="SDR_c"/>
    <property type="match status" value="1"/>
</dbReference>
<comment type="similarity">
    <text evidence="1">Belongs to the short-chain dehydrogenases/reductases (SDR) family.</text>
</comment>